<dbReference type="Proteomes" id="UP000029622">
    <property type="component" value="Unassembled WGS sequence"/>
</dbReference>
<dbReference type="PROSITE" id="PS50263">
    <property type="entry name" value="CN_HYDROLASE"/>
    <property type="match status" value="1"/>
</dbReference>
<dbReference type="CDD" id="cd07572">
    <property type="entry name" value="nit"/>
    <property type="match status" value="1"/>
</dbReference>
<dbReference type="STRING" id="1156417.Y919_07505"/>
<comment type="caution">
    <text evidence="4">The sequence shown here is derived from an EMBL/GenBank/DDBJ whole genome shotgun (WGS) entry which is preliminary data.</text>
</comment>
<comment type="similarity">
    <text evidence="1">Belongs to the carbon-nitrogen hydrolase superfamily. NIT1/NIT2 family.</text>
</comment>
<dbReference type="InterPro" id="IPR045254">
    <property type="entry name" value="Nit1/2_C-N_Hydrolase"/>
</dbReference>
<dbReference type="PANTHER" id="PTHR23088">
    <property type="entry name" value="NITRILASE-RELATED"/>
    <property type="match status" value="1"/>
</dbReference>
<dbReference type="GO" id="GO:0006107">
    <property type="term" value="P:oxaloacetate metabolic process"/>
    <property type="evidence" value="ECO:0007669"/>
    <property type="project" value="TreeGrafter"/>
</dbReference>
<accession>A0A096DLS8</accession>
<dbReference type="EMBL" id="AZTB01000034">
    <property type="protein sequence ID" value="KGG80236.1"/>
    <property type="molecule type" value="Genomic_DNA"/>
</dbReference>
<dbReference type="Gene3D" id="3.60.110.10">
    <property type="entry name" value="Carbon-nitrogen hydrolase"/>
    <property type="match status" value="1"/>
</dbReference>
<dbReference type="RefSeq" id="WP_035163664.1">
    <property type="nucleotide sequence ID" value="NZ_AZTB01000034.1"/>
</dbReference>
<dbReference type="SUPFAM" id="SSF56317">
    <property type="entry name" value="Carbon-nitrogen hydrolase"/>
    <property type="match status" value="1"/>
</dbReference>
<name>A0A096DLS8_9FIRM</name>
<dbReference type="InterPro" id="IPR003010">
    <property type="entry name" value="C-N_Hydrolase"/>
</dbReference>
<organism evidence="4 5">
    <name type="scientific">Caloranaerobacter azorensis H53214</name>
    <dbReference type="NCBI Taxonomy" id="1156417"/>
    <lineage>
        <taxon>Bacteria</taxon>
        <taxon>Bacillati</taxon>
        <taxon>Bacillota</taxon>
        <taxon>Tissierellia</taxon>
        <taxon>Tissierellales</taxon>
        <taxon>Thermohalobacteraceae</taxon>
        <taxon>Caloranaerobacter</taxon>
    </lineage>
</organism>
<dbReference type="AlphaFoldDB" id="A0A096DLS8"/>
<proteinExistence type="inferred from homology"/>
<dbReference type="InterPro" id="IPR001110">
    <property type="entry name" value="UPF0012_CS"/>
</dbReference>
<evidence type="ECO:0000259" key="3">
    <source>
        <dbReference type="PROSITE" id="PS50263"/>
    </source>
</evidence>
<dbReference type="InterPro" id="IPR036526">
    <property type="entry name" value="C-N_Hydrolase_sf"/>
</dbReference>
<evidence type="ECO:0000256" key="2">
    <source>
        <dbReference type="ARBA" id="ARBA00022801"/>
    </source>
</evidence>
<protein>
    <submittedName>
        <fullName evidence="4">Carbon-nitrogen hydrolase</fullName>
    </submittedName>
</protein>
<evidence type="ECO:0000256" key="1">
    <source>
        <dbReference type="ARBA" id="ARBA00010613"/>
    </source>
</evidence>
<dbReference type="GO" id="GO:0006528">
    <property type="term" value="P:asparagine metabolic process"/>
    <property type="evidence" value="ECO:0007669"/>
    <property type="project" value="TreeGrafter"/>
</dbReference>
<dbReference type="GO" id="GO:0050152">
    <property type="term" value="F:omega-amidase activity"/>
    <property type="evidence" value="ECO:0007669"/>
    <property type="project" value="TreeGrafter"/>
</dbReference>
<reference evidence="4 5" key="1">
    <citation type="submission" date="2013-12" db="EMBL/GenBank/DDBJ databases">
        <title>Draft genome sequence of Caloranaerobacter sp. H53214.</title>
        <authorList>
            <person name="Jiang L.J."/>
            <person name="Shao Z.Z."/>
            <person name="Long M.N."/>
        </authorList>
    </citation>
    <scope>NUCLEOTIDE SEQUENCE [LARGE SCALE GENOMIC DNA]</scope>
    <source>
        <strain evidence="4 5">H53214</strain>
    </source>
</reference>
<gene>
    <name evidence="4" type="ORF">Y919_07505</name>
</gene>
<keyword evidence="2 4" id="KW-0378">Hydrolase</keyword>
<dbReference type="Pfam" id="PF00795">
    <property type="entry name" value="CN_hydrolase"/>
    <property type="match status" value="1"/>
</dbReference>
<evidence type="ECO:0000313" key="5">
    <source>
        <dbReference type="Proteomes" id="UP000029622"/>
    </source>
</evidence>
<dbReference type="GO" id="GO:0006541">
    <property type="term" value="P:glutamine metabolic process"/>
    <property type="evidence" value="ECO:0007669"/>
    <property type="project" value="TreeGrafter"/>
</dbReference>
<feature type="domain" description="CN hydrolase" evidence="3">
    <location>
        <begin position="4"/>
        <end position="250"/>
    </location>
</feature>
<evidence type="ECO:0000313" key="4">
    <source>
        <dbReference type="EMBL" id="KGG80236.1"/>
    </source>
</evidence>
<dbReference type="FunFam" id="3.60.110.10:FF:000002">
    <property type="entry name" value="Nitrilase family member 2"/>
    <property type="match status" value="1"/>
</dbReference>
<dbReference type="PROSITE" id="PS01227">
    <property type="entry name" value="UPF0012"/>
    <property type="match status" value="1"/>
</dbReference>
<sequence>MKKFKLGLCQLLVSEKKKENIKNAEKMINSAVDMGAELVVLPEMFNCPYNNSYFPKYAESYPDGETIKMLSKISKERGIYLIGGSIPEKDDKGNIYNTSFVFDKKGNIIGKHRKIHLFDIDVEGEISFRESDVLSRGDSLTIVDTEYCKIGVAICYDIRFPELFRLMVLKGVKVIIVPAAFNMTTGPAHWELLFRARALDNQVYMAAAAPARDENASYISYGNSIITDPWGSIVGKLDEKEGILIKEIDLNRIDEIREQLPILKHLRKDLYQISLQK</sequence>
<dbReference type="PANTHER" id="PTHR23088:SF30">
    <property type="entry name" value="OMEGA-AMIDASE NIT2"/>
    <property type="match status" value="1"/>
</dbReference>